<proteinExistence type="predicted"/>
<sequence>MKLFSIFLAIFFILLDIAPCGDQIDCNLDPGQKTTLVDSGNHPDKPHTEEACTPFCSCACCSISIAGVDASSTLSAYIPKTDLAINLATSFPLSAQFSVWQPPKIA</sequence>
<dbReference type="AlphaFoldDB" id="A0A4R1LPY1"/>
<reference evidence="1 2" key="1">
    <citation type="submission" date="2019-03" db="EMBL/GenBank/DDBJ databases">
        <title>Genomic Encyclopedia of Archaeal and Bacterial Type Strains, Phase II (KMG-II): from individual species to whole genera.</title>
        <authorList>
            <person name="Goeker M."/>
        </authorList>
    </citation>
    <scope>NUCLEOTIDE SEQUENCE [LARGE SCALE GENOMIC DNA]</scope>
    <source>
        <strain evidence="1 2">DSM 22554</strain>
    </source>
</reference>
<dbReference type="RefSeq" id="WP_132225497.1">
    <property type="nucleotide sequence ID" value="NZ_SMGO01000003.1"/>
</dbReference>
<protein>
    <submittedName>
        <fullName evidence="1">Uncharacterized protein</fullName>
    </submittedName>
</protein>
<accession>A0A4R1LPY1</accession>
<name>A0A4R1LPY1_9SPHI</name>
<evidence type="ECO:0000313" key="2">
    <source>
        <dbReference type="Proteomes" id="UP000294616"/>
    </source>
</evidence>
<keyword evidence="2" id="KW-1185">Reference proteome</keyword>
<organism evidence="1 2">
    <name type="scientific">Albibacterium bauzanense</name>
    <dbReference type="NCBI Taxonomy" id="653929"/>
    <lineage>
        <taxon>Bacteria</taxon>
        <taxon>Pseudomonadati</taxon>
        <taxon>Bacteroidota</taxon>
        <taxon>Sphingobacteriia</taxon>
        <taxon>Sphingobacteriales</taxon>
        <taxon>Sphingobacteriaceae</taxon>
        <taxon>Albibacterium</taxon>
    </lineage>
</organism>
<dbReference type="InterPro" id="IPR046601">
    <property type="entry name" value="DUF6660"/>
</dbReference>
<dbReference type="Proteomes" id="UP000294616">
    <property type="component" value="Unassembled WGS sequence"/>
</dbReference>
<dbReference type="EMBL" id="SMGO01000003">
    <property type="protein sequence ID" value="TCK80822.1"/>
    <property type="molecule type" value="Genomic_DNA"/>
</dbReference>
<comment type="caution">
    <text evidence="1">The sequence shown here is derived from an EMBL/GenBank/DDBJ whole genome shotgun (WGS) entry which is preliminary data.</text>
</comment>
<gene>
    <name evidence="1" type="ORF">C8N28_2576</name>
</gene>
<dbReference type="Pfam" id="PF20365">
    <property type="entry name" value="DUF6660"/>
    <property type="match status" value="1"/>
</dbReference>
<evidence type="ECO:0000313" key="1">
    <source>
        <dbReference type="EMBL" id="TCK80822.1"/>
    </source>
</evidence>